<evidence type="ECO:0000313" key="1">
    <source>
        <dbReference type="Proteomes" id="UP000095286"/>
    </source>
</evidence>
<dbReference type="WBParaSite" id="RSKR_0000073600.1">
    <property type="protein sequence ID" value="RSKR_0000073600.1"/>
    <property type="gene ID" value="RSKR_0000073600"/>
</dbReference>
<dbReference type="Proteomes" id="UP000095286">
    <property type="component" value="Unplaced"/>
</dbReference>
<reference evidence="2" key="1">
    <citation type="submission" date="2016-11" db="UniProtKB">
        <authorList>
            <consortium name="WormBaseParasite"/>
        </authorList>
    </citation>
    <scope>IDENTIFICATION</scope>
    <source>
        <strain evidence="2">KR3021</strain>
    </source>
</reference>
<evidence type="ECO:0000313" key="2">
    <source>
        <dbReference type="WBParaSite" id="RSKR_0000073600.1"/>
    </source>
</evidence>
<name>A0AC35TIH4_9BILA</name>
<organism evidence="1 2">
    <name type="scientific">Rhabditophanes sp. KR3021</name>
    <dbReference type="NCBI Taxonomy" id="114890"/>
    <lineage>
        <taxon>Eukaryota</taxon>
        <taxon>Metazoa</taxon>
        <taxon>Ecdysozoa</taxon>
        <taxon>Nematoda</taxon>
        <taxon>Chromadorea</taxon>
        <taxon>Rhabditida</taxon>
        <taxon>Tylenchina</taxon>
        <taxon>Panagrolaimomorpha</taxon>
        <taxon>Strongyloidoidea</taxon>
        <taxon>Alloionematidae</taxon>
        <taxon>Rhabditophanes</taxon>
    </lineage>
</organism>
<accession>A0AC35TIH4</accession>
<proteinExistence type="predicted"/>
<sequence>MKDCSLSNTDFDAQIDALIANDPSESVKAAYEKFKASSKHLKRMCKPKGNGTDDDQDSNDDQNSNDDTNEARKKRNSDMQK</sequence>
<protein>
    <submittedName>
        <fullName evidence="2">DUF1104 domain-containing protein</fullName>
    </submittedName>
</protein>